<dbReference type="Gene3D" id="3.40.1050.10">
    <property type="entry name" value="Carbonic anhydrase"/>
    <property type="match status" value="1"/>
</dbReference>
<accession>A0A8T0GNK0</accession>
<dbReference type="GO" id="GO:0004089">
    <property type="term" value="F:carbonate dehydratase activity"/>
    <property type="evidence" value="ECO:0007669"/>
    <property type="project" value="UniProtKB-UniRule"/>
</dbReference>
<evidence type="ECO:0000256" key="3">
    <source>
        <dbReference type="ARBA" id="ARBA00022723"/>
    </source>
</evidence>
<protein>
    <recommendedName>
        <fullName evidence="2 8">Carbonic anhydrase</fullName>
        <ecNumber evidence="2 8">4.2.1.1</ecNumber>
    </recommendedName>
    <alternativeName>
        <fullName evidence="8">Carbonate dehydratase</fullName>
    </alternativeName>
</protein>
<comment type="cofactor">
    <cofactor evidence="7">
        <name>Zn(2+)</name>
        <dbReference type="ChEBI" id="CHEBI:29105"/>
    </cofactor>
    <text evidence="7">Binds 1 zinc ion per subunit.</text>
</comment>
<dbReference type="InterPro" id="IPR036874">
    <property type="entry name" value="Carbonic_anhydrase_sf"/>
</dbReference>
<comment type="catalytic activity">
    <reaction evidence="6 8">
        <text>hydrogencarbonate + H(+) = CO2 + H2O</text>
        <dbReference type="Rhea" id="RHEA:10748"/>
        <dbReference type="ChEBI" id="CHEBI:15377"/>
        <dbReference type="ChEBI" id="CHEBI:15378"/>
        <dbReference type="ChEBI" id="CHEBI:16526"/>
        <dbReference type="ChEBI" id="CHEBI:17544"/>
        <dbReference type="EC" id="4.2.1.1"/>
    </reaction>
</comment>
<proteinExistence type="inferred from homology"/>
<keyword evidence="4 7" id="KW-0862">Zinc</keyword>
<evidence type="ECO:0000256" key="6">
    <source>
        <dbReference type="ARBA" id="ARBA00048348"/>
    </source>
</evidence>
<feature type="binding site" evidence="7">
    <location>
        <position position="29"/>
    </location>
    <ligand>
        <name>Zn(2+)</name>
        <dbReference type="ChEBI" id="CHEBI:29105"/>
    </ligand>
</feature>
<keyword evidence="5 8" id="KW-0456">Lyase</keyword>
<dbReference type="EC" id="4.2.1.1" evidence="2 8"/>
<dbReference type="GO" id="GO:0008270">
    <property type="term" value="F:zinc ion binding"/>
    <property type="evidence" value="ECO:0007669"/>
    <property type="project" value="UniProtKB-UniRule"/>
</dbReference>
<comment type="similarity">
    <text evidence="1 8">Belongs to the beta-class carbonic anhydrase family.</text>
</comment>
<sequence length="89" mass="9752">MENLHHGSSAAVQYAVTALGVKKVIVMGHSSCGRIKALMTMDDFESDFVGSWVKIGLPAKETTLSETGDKPLAEQSSFCEFWKRKCQSL</sequence>
<dbReference type="Pfam" id="PF00484">
    <property type="entry name" value="Pro_CA"/>
    <property type="match status" value="1"/>
</dbReference>
<dbReference type="PANTHER" id="PTHR11002:SF76">
    <property type="entry name" value="CARBONIC ANHYDRASE"/>
    <property type="match status" value="1"/>
</dbReference>
<evidence type="ECO:0000313" key="10">
    <source>
        <dbReference type="Proteomes" id="UP000822688"/>
    </source>
</evidence>
<evidence type="ECO:0000256" key="1">
    <source>
        <dbReference type="ARBA" id="ARBA00006217"/>
    </source>
</evidence>
<comment type="function">
    <text evidence="8">Reversible hydration of carbon dioxide.</text>
</comment>
<keyword evidence="3 7" id="KW-0479">Metal-binding</keyword>
<evidence type="ECO:0000256" key="7">
    <source>
        <dbReference type="PIRSR" id="PIRSR601765-1"/>
    </source>
</evidence>
<comment type="caution">
    <text evidence="9">The sequence shown here is derived from an EMBL/GenBank/DDBJ whole genome shotgun (WGS) entry which is preliminary data.</text>
</comment>
<dbReference type="InterPro" id="IPR001765">
    <property type="entry name" value="Carbonic_anhydrase"/>
</dbReference>
<evidence type="ECO:0000256" key="4">
    <source>
        <dbReference type="ARBA" id="ARBA00022833"/>
    </source>
</evidence>
<dbReference type="PROSITE" id="PS00705">
    <property type="entry name" value="PROK_CO2_ANHYDRASE_2"/>
    <property type="match status" value="1"/>
</dbReference>
<dbReference type="AlphaFoldDB" id="A0A8T0GNK0"/>
<dbReference type="InterPro" id="IPR015892">
    <property type="entry name" value="Carbonic_anhydrase_CS"/>
</dbReference>
<evidence type="ECO:0000256" key="8">
    <source>
        <dbReference type="RuleBase" id="RU003956"/>
    </source>
</evidence>
<dbReference type="EMBL" id="CM026431">
    <property type="protein sequence ID" value="KAG0559784.1"/>
    <property type="molecule type" value="Genomic_DNA"/>
</dbReference>
<dbReference type="Proteomes" id="UP000822688">
    <property type="component" value="Chromosome 10"/>
</dbReference>
<organism evidence="9 10">
    <name type="scientific">Ceratodon purpureus</name>
    <name type="common">Fire moss</name>
    <name type="synonym">Dicranum purpureum</name>
    <dbReference type="NCBI Taxonomy" id="3225"/>
    <lineage>
        <taxon>Eukaryota</taxon>
        <taxon>Viridiplantae</taxon>
        <taxon>Streptophyta</taxon>
        <taxon>Embryophyta</taxon>
        <taxon>Bryophyta</taxon>
        <taxon>Bryophytina</taxon>
        <taxon>Bryopsida</taxon>
        <taxon>Dicranidae</taxon>
        <taxon>Pseudoditrichales</taxon>
        <taxon>Ditrichaceae</taxon>
        <taxon>Ceratodon</taxon>
    </lineage>
</organism>
<name>A0A8T0GNK0_CERPU</name>
<gene>
    <name evidence="9" type="ORF">KC19_10G128700</name>
</gene>
<dbReference type="PANTHER" id="PTHR11002">
    <property type="entry name" value="CARBONIC ANHYDRASE"/>
    <property type="match status" value="1"/>
</dbReference>
<reference evidence="9" key="1">
    <citation type="submission" date="2020-06" db="EMBL/GenBank/DDBJ databases">
        <title>WGS assembly of Ceratodon purpureus strain R40.</title>
        <authorList>
            <person name="Carey S.B."/>
            <person name="Jenkins J."/>
            <person name="Shu S."/>
            <person name="Lovell J.T."/>
            <person name="Sreedasyam A."/>
            <person name="Maumus F."/>
            <person name="Tiley G.P."/>
            <person name="Fernandez-Pozo N."/>
            <person name="Barry K."/>
            <person name="Chen C."/>
            <person name="Wang M."/>
            <person name="Lipzen A."/>
            <person name="Daum C."/>
            <person name="Saski C.A."/>
            <person name="Payton A.C."/>
            <person name="Mcbreen J.C."/>
            <person name="Conrad R.E."/>
            <person name="Kollar L.M."/>
            <person name="Olsson S."/>
            <person name="Huttunen S."/>
            <person name="Landis J.B."/>
            <person name="Wickett N.J."/>
            <person name="Johnson M.G."/>
            <person name="Rensing S.A."/>
            <person name="Grimwood J."/>
            <person name="Schmutz J."/>
            <person name="Mcdaniel S.F."/>
        </authorList>
    </citation>
    <scope>NUCLEOTIDE SEQUENCE</scope>
    <source>
        <strain evidence="9">R40</strain>
    </source>
</reference>
<evidence type="ECO:0000313" key="9">
    <source>
        <dbReference type="EMBL" id="KAG0559784.1"/>
    </source>
</evidence>
<feature type="binding site" evidence="7">
    <location>
        <position position="32"/>
    </location>
    <ligand>
        <name>Zn(2+)</name>
        <dbReference type="ChEBI" id="CHEBI:29105"/>
    </ligand>
</feature>
<dbReference type="GO" id="GO:0015976">
    <property type="term" value="P:carbon utilization"/>
    <property type="evidence" value="ECO:0007669"/>
    <property type="project" value="InterPro"/>
</dbReference>
<evidence type="ECO:0000256" key="5">
    <source>
        <dbReference type="ARBA" id="ARBA00023239"/>
    </source>
</evidence>
<dbReference type="SUPFAM" id="SSF53056">
    <property type="entry name" value="beta-carbonic anhydrase, cab"/>
    <property type="match status" value="1"/>
</dbReference>
<keyword evidence="10" id="KW-1185">Reference proteome</keyword>
<evidence type="ECO:0000256" key="2">
    <source>
        <dbReference type="ARBA" id="ARBA00012925"/>
    </source>
</evidence>